<keyword evidence="3" id="KW-1185">Reference proteome</keyword>
<dbReference type="AlphaFoldDB" id="A0A918NQ85"/>
<evidence type="ECO:0000313" key="3">
    <source>
        <dbReference type="Proteomes" id="UP000619244"/>
    </source>
</evidence>
<feature type="transmembrane region" description="Helical" evidence="1">
    <location>
        <begin position="28"/>
        <end position="49"/>
    </location>
</feature>
<evidence type="ECO:0000313" key="2">
    <source>
        <dbReference type="EMBL" id="GGX86815.1"/>
    </source>
</evidence>
<dbReference type="EMBL" id="BMVU01000024">
    <property type="protein sequence ID" value="GGX86815.1"/>
    <property type="molecule type" value="Genomic_DNA"/>
</dbReference>
<keyword evidence="1" id="KW-0472">Membrane</keyword>
<protein>
    <recommendedName>
        <fullName evidence="4">Integral membrane protein</fullName>
    </recommendedName>
</protein>
<accession>A0A918NQ85</accession>
<reference evidence="2" key="1">
    <citation type="journal article" date="2014" name="Int. J. Syst. Evol. Microbiol.">
        <title>Complete genome sequence of Corynebacterium casei LMG S-19264T (=DSM 44701T), isolated from a smear-ripened cheese.</title>
        <authorList>
            <consortium name="US DOE Joint Genome Institute (JGI-PGF)"/>
            <person name="Walter F."/>
            <person name="Albersmeier A."/>
            <person name="Kalinowski J."/>
            <person name="Ruckert C."/>
        </authorList>
    </citation>
    <scope>NUCLEOTIDE SEQUENCE</scope>
    <source>
        <strain evidence="2">JCM 4790</strain>
    </source>
</reference>
<keyword evidence="1" id="KW-1133">Transmembrane helix</keyword>
<organism evidence="2 3">
    <name type="scientific">Streptomyces minutiscleroticus</name>
    <dbReference type="NCBI Taxonomy" id="68238"/>
    <lineage>
        <taxon>Bacteria</taxon>
        <taxon>Bacillati</taxon>
        <taxon>Actinomycetota</taxon>
        <taxon>Actinomycetes</taxon>
        <taxon>Kitasatosporales</taxon>
        <taxon>Streptomycetaceae</taxon>
        <taxon>Streptomyces</taxon>
    </lineage>
</organism>
<dbReference type="InterPro" id="IPR039708">
    <property type="entry name" value="MT1774/Rv1733c-like"/>
</dbReference>
<dbReference type="Proteomes" id="UP000619244">
    <property type="component" value="Unassembled WGS sequence"/>
</dbReference>
<dbReference type="PANTHER" id="PTHR42305">
    <property type="entry name" value="MEMBRANE PROTEIN RV1733C-RELATED"/>
    <property type="match status" value="1"/>
</dbReference>
<keyword evidence="1" id="KW-0812">Transmembrane</keyword>
<name>A0A918NQ85_9ACTN</name>
<evidence type="ECO:0000256" key="1">
    <source>
        <dbReference type="SAM" id="Phobius"/>
    </source>
</evidence>
<evidence type="ECO:0008006" key="4">
    <source>
        <dbReference type="Google" id="ProtNLM"/>
    </source>
</evidence>
<proteinExistence type="predicted"/>
<gene>
    <name evidence="2" type="ORF">GCM10010358_46080</name>
</gene>
<reference evidence="2" key="2">
    <citation type="submission" date="2020-09" db="EMBL/GenBank/DDBJ databases">
        <authorList>
            <person name="Sun Q."/>
            <person name="Ohkuma M."/>
        </authorList>
    </citation>
    <scope>NUCLEOTIDE SEQUENCE</scope>
    <source>
        <strain evidence="2">JCM 4790</strain>
    </source>
</reference>
<dbReference type="RefSeq" id="WP_229919490.1">
    <property type="nucleotide sequence ID" value="NZ_BMVU01000024.1"/>
</dbReference>
<feature type="transmembrane region" description="Helical" evidence="1">
    <location>
        <begin position="145"/>
        <end position="165"/>
    </location>
</feature>
<sequence length="193" mass="20888">MPGTRRTTVRLWRWRQNPLRRRSDLAEAWIVLLAWVIAVLGGVISALVVHDLVVRGLDGRRAGCSDVTAVLVADARVGAASTVAGENRAWAPVRWTGADGAVRTGRAKVPADAAAGTRVTVWADSRGELTSRPPSRAEARFQGTMTATLAAAGAGGTVLAAARLARARLDRRRMDAWAREWDRFDTRRGRRTG</sequence>
<comment type="caution">
    <text evidence="2">The sequence shown here is derived from an EMBL/GenBank/DDBJ whole genome shotgun (WGS) entry which is preliminary data.</text>
</comment>
<dbReference type="PANTHER" id="PTHR42305:SF1">
    <property type="entry name" value="MEMBRANE PROTEIN RV1733C-RELATED"/>
    <property type="match status" value="1"/>
</dbReference>